<keyword evidence="1" id="KW-0472">Membrane</keyword>
<gene>
    <name evidence="2" type="ORF">MGSAQ_003353</name>
</gene>
<dbReference type="AlphaFoldDB" id="A0A1B6NPF6"/>
<keyword evidence="1" id="KW-1133">Transmembrane helix</keyword>
<sequence length="34" mass="3554">MQQLSGLATQRGASVTNIVLIIMMLGIAVKLLVA</sequence>
<dbReference type="EMBL" id="AYSL01001970">
    <property type="protein sequence ID" value="KTF05151.1"/>
    <property type="molecule type" value="Genomic_DNA"/>
</dbReference>
<accession>A0A1B6NPF6</accession>
<reference evidence="2" key="1">
    <citation type="submission" date="2013-11" db="EMBL/GenBank/DDBJ databases">
        <title>Microbial diversity, functional groups and degradation webs in Northern and Southern Mediterranean and Red Sea marine crude oil polluted sites.</title>
        <authorList>
            <person name="Daffonchio D."/>
            <person name="Mapelli F."/>
            <person name="Ferrer M."/>
            <person name="Richter M."/>
            <person name="Cherif A."/>
            <person name="Malkawi H.I."/>
            <person name="Yakimov M.M."/>
            <person name="Abdel-Fattah Y.R."/>
            <person name="Blaghen M."/>
            <person name="Golyshin P.N."/>
            <person name="Kalogerakis N."/>
            <person name="Boon N."/>
            <person name="Magagnini M."/>
            <person name="Fava F."/>
        </authorList>
    </citation>
    <scope>NUCLEOTIDE SEQUENCE</scope>
</reference>
<feature type="transmembrane region" description="Helical" evidence="1">
    <location>
        <begin position="12"/>
        <end position="33"/>
    </location>
</feature>
<evidence type="ECO:0000256" key="1">
    <source>
        <dbReference type="SAM" id="Phobius"/>
    </source>
</evidence>
<name>A0A1B6NPF6_9ZZZZ</name>
<proteinExistence type="predicted"/>
<protein>
    <submittedName>
        <fullName evidence="2">Uncharacterized protein</fullName>
    </submittedName>
</protein>
<organism evidence="2">
    <name type="scientific">marine sediment metagenome</name>
    <dbReference type="NCBI Taxonomy" id="412755"/>
    <lineage>
        <taxon>unclassified sequences</taxon>
        <taxon>metagenomes</taxon>
        <taxon>ecological metagenomes</taxon>
    </lineage>
</organism>
<evidence type="ECO:0000313" key="2">
    <source>
        <dbReference type="EMBL" id="KTF05151.1"/>
    </source>
</evidence>
<feature type="non-terminal residue" evidence="2">
    <location>
        <position position="34"/>
    </location>
</feature>
<keyword evidence="1" id="KW-0812">Transmembrane</keyword>
<comment type="caution">
    <text evidence="2">The sequence shown here is derived from an EMBL/GenBank/DDBJ whole genome shotgun (WGS) entry which is preliminary data.</text>
</comment>